<feature type="compositionally biased region" description="Polar residues" evidence="1">
    <location>
        <begin position="30"/>
        <end position="43"/>
    </location>
</feature>
<keyword evidence="2" id="KW-0472">Membrane</keyword>
<keyword evidence="2" id="KW-0812">Transmembrane</keyword>
<feature type="region of interest" description="Disordered" evidence="1">
    <location>
        <begin position="28"/>
        <end position="50"/>
    </location>
</feature>
<reference evidence="3" key="2">
    <citation type="submission" date="2013-10" db="EMBL/GenBank/DDBJ databases">
        <authorList>
            <person name="Aslett M."/>
        </authorList>
    </citation>
    <scope>NUCLEOTIDE SEQUENCE [LARGE SCALE GENOMIC DNA]</scope>
    <source>
        <strain evidence="3">Weybridge</strain>
    </source>
</reference>
<dbReference type="AlphaFoldDB" id="U6MB15"/>
<feature type="compositionally biased region" description="Polar residues" evidence="1">
    <location>
        <begin position="86"/>
        <end position="101"/>
    </location>
</feature>
<dbReference type="VEuPathDB" id="ToxoDB:EMWEY_00028890"/>
<dbReference type="Proteomes" id="UP000030763">
    <property type="component" value="Unassembled WGS sequence"/>
</dbReference>
<feature type="transmembrane region" description="Helical" evidence="2">
    <location>
        <begin position="240"/>
        <end position="261"/>
    </location>
</feature>
<dbReference type="RefSeq" id="XP_013336893.1">
    <property type="nucleotide sequence ID" value="XM_013481439.1"/>
</dbReference>
<feature type="transmembrane region" description="Helical" evidence="2">
    <location>
        <begin position="198"/>
        <end position="219"/>
    </location>
</feature>
<feature type="region of interest" description="Disordered" evidence="1">
    <location>
        <begin position="82"/>
        <end position="122"/>
    </location>
</feature>
<proteinExistence type="predicted"/>
<sequence length="291" mass="31811">MDPLWPWLLLVAAVGIVEGLVGESIGLAEPTTQSETTVRTRQGGSPIPFRDDLPVPGGYVTFTRGNTETALIWEEDATKGEASFPCSASTPATEETASVQVDSEESLEQQPPNPEELSLKEAPSVAPASRLRGIKSLVFGSLILGVLLLVMNAPDELDSEDSALTELRHFFAEDLIDRMFAIDDFLDTKVPVFPFKILSFWILVGAAPVLFFSGLENLARNLRRHRHGQAPPRGPRVPSLPLSLLSTLLSMWVVMLPAYNNAEDDESPLLEEVSVNIAWGVNIAYMTLLLF</sequence>
<keyword evidence="4" id="KW-1185">Reference proteome</keyword>
<evidence type="ECO:0000313" key="4">
    <source>
        <dbReference type="Proteomes" id="UP000030763"/>
    </source>
</evidence>
<gene>
    <name evidence="3" type="ORF">EMWEY_00028890</name>
</gene>
<reference evidence="3" key="1">
    <citation type="submission" date="2013-10" db="EMBL/GenBank/DDBJ databases">
        <title>Genomic analysis of the causative agents of coccidiosis in chickens.</title>
        <authorList>
            <person name="Reid A.J."/>
            <person name="Blake D."/>
            <person name="Billington K."/>
            <person name="Browne H."/>
            <person name="Dunn M."/>
            <person name="Hung S."/>
            <person name="Kawahara F."/>
            <person name="Miranda-Saavedra D."/>
            <person name="Mourier T."/>
            <person name="Nagra H."/>
            <person name="Otto T.D."/>
            <person name="Rawlings N."/>
            <person name="Sanchez A."/>
            <person name="Sanders M."/>
            <person name="Subramaniam C."/>
            <person name="Tay Y."/>
            <person name="Dear P."/>
            <person name="Doerig C."/>
            <person name="Gruber A."/>
            <person name="Parkinson J."/>
            <person name="Shirley M."/>
            <person name="Wan K.L."/>
            <person name="Berriman M."/>
            <person name="Tomley F."/>
            <person name="Pain A."/>
        </authorList>
    </citation>
    <scope>NUCLEOTIDE SEQUENCE [LARGE SCALE GENOMIC DNA]</scope>
    <source>
        <strain evidence="3">Weybridge</strain>
    </source>
</reference>
<evidence type="ECO:0000313" key="3">
    <source>
        <dbReference type="EMBL" id="CDJ60243.1"/>
    </source>
</evidence>
<keyword evidence="2" id="KW-1133">Transmembrane helix</keyword>
<dbReference type="OrthoDB" id="347690at2759"/>
<name>U6MB15_EIMMA</name>
<evidence type="ECO:0000256" key="1">
    <source>
        <dbReference type="SAM" id="MobiDB-lite"/>
    </source>
</evidence>
<feature type="transmembrane region" description="Helical" evidence="2">
    <location>
        <begin position="137"/>
        <end position="154"/>
    </location>
</feature>
<evidence type="ECO:0000256" key="2">
    <source>
        <dbReference type="SAM" id="Phobius"/>
    </source>
</evidence>
<organism evidence="3 4">
    <name type="scientific">Eimeria maxima</name>
    <name type="common">Coccidian parasite</name>
    <dbReference type="NCBI Taxonomy" id="5804"/>
    <lineage>
        <taxon>Eukaryota</taxon>
        <taxon>Sar</taxon>
        <taxon>Alveolata</taxon>
        <taxon>Apicomplexa</taxon>
        <taxon>Conoidasida</taxon>
        <taxon>Coccidia</taxon>
        <taxon>Eucoccidiorida</taxon>
        <taxon>Eimeriorina</taxon>
        <taxon>Eimeriidae</taxon>
        <taxon>Eimeria</taxon>
    </lineage>
</organism>
<accession>U6MB15</accession>
<dbReference type="EMBL" id="HG721605">
    <property type="protein sequence ID" value="CDJ60243.1"/>
    <property type="molecule type" value="Genomic_DNA"/>
</dbReference>
<dbReference type="OMA" id="VNIAYMT"/>
<feature type="transmembrane region" description="Helical" evidence="2">
    <location>
        <begin position="6"/>
        <end position="28"/>
    </location>
</feature>
<protein>
    <submittedName>
        <fullName evidence="3">Uncharacterized protein</fullName>
    </submittedName>
</protein>
<dbReference type="GeneID" id="25336875"/>